<evidence type="ECO:0000256" key="5">
    <source>
        <dbReference type="ARBA" id="ARBA00022971"/>
    </source>
</evidence>
<dbReference type="Pfam" id="PF10502">
    <property type="entry name" value="Peptidase_S26"/>
    <property type="match status" value="1"/>
</dbReference>
<accession>A0AA44JBK6</accession>
<feature type="domain" description="Peptidase S26" evidence="6">
    <location>
        <begin position="10"/>
        <end position="172"/>
    </location>
</feature>
<evidence type="ECO:0000259" key="6">
    <source>
        <dbReference type="Pfam" id="PF10502"/>
    </source>
</evidence>
<evidence type="ECO:0000313" key="7">
    <source>
        <dbReference type="EMBL" id="NTC32109.1"/>
    </source>
</evidence>
<dbReference type="GO" id="GO:0042597">
    <property type="term" value="C:periplasmic space"/>
    <property type="evidence" value="ECO:0007669"/>
    <property type="project" value="UniProtKB-SubCell"/>
</dbReference>
<keyword evidence="4" id="KW-0574">Periplasm</keyword>
<dbReference type="Proteomes" id="UP000702952">
    <property type="component" value="Unassembled WGS sequence"/>
</dbReference>
<comment type="subcellular location">
    <subcellularLocation>
        <location evidence="1">Periplasm</location>
    </subcellularLocation>
</comment>
<dbReference type="EMBL" id="JAAMAY010000043">
    <property type="protein sequence ID" value="NTC32109.1"/>
    <property type="molecule type" value="Genomic_DNA"/>
</dbReference>
<dbReference type="RefSeq" id="WP_174021646.1">
    <property type="nucleotide sequence ID" value="NZ_JAAMAW010000022.1"/>
</dbReference>
<dbReference type="InterPro" id="IPR019533">
    <property type="entry name" value="Peptidase_S26"/>
</dbReference>
<dbReference type="NCBIfam" id="NF010412">
    <property type="entry name" value="PRK13838.1"/>
    <property type="match status" value="1"/>
</dbReference>
<comment type="similarity">
    <text evidence="2">Belongs to the peptidase S26C family.</text>
</comment>
<proteinExistence type="inferred from homology"/>
<reference evidence="7" key="1">
    <citation type="journal article" date="2020" name="Science">
        <title>Unexpected conservation and global transmission of agrobacterial virulence plasmids.</title>
        <authorList>
            <person name="Weisberg A.J."/>
            <person name="Davis E.W. 2nd"/>
            <person name="Tabima J."/>
            <person name="Belcher M.S."/>
            <person name="Miller M."/>
            <person name="Kuo C.H."/>
            <person name="Loper J.E."/>
            <person name="Grunwald N.J."/>
            <person name="Putnam M.L."/>
            <person name="Chang J.H."/>
        </authorList>
    </citation>
    <scope>NUCLEOTIDE SEQUENCE</scope>
    <source>
        <strain evidence="7">17-1853-1a</strain>
    </source>
</reference>
<evidence type="ECO:0000313" key="8">
    <source>
        <dbReference type="Proteomes" id="UP000702952"/>
    </source>
</evidence>
<sequence length="177" mass="18660">MSARRNALVILGVGALLIGGIGGTFAIGGYRINFTPSYNLGLWQIVALDRDVRAGDRIFICPPDGEAVSLALERHYLPRGLCASGSGPLIKTVEATAGQSVEIGGEVIIDGHPLHSSRVLKADAEGRPMPVYAGGTIPKGEVFLHSEFVGSYDSRYFGPLPSNGILGLAREILTFSP</sequence>
<organism evidence="7 8">
    <name type="scientific">Agrobacterium tumefaciens</name>
    <dbReference type="NCBI Taxonomy" id="358"/>
    <lineage>
        <taxon>Bacteria</taxon>
        <taxon>Pseudomonadati</taxon>
        <taxon>Pseudomonadota</taxon>
        <taxon>Alphaproteobacteria</taxon>
        <taxon>Hyphomicrobiales</taxon>
        <taxon>Rhizobiaceae</taxon>
        <taxon>Rhizobium/Agrobacterium group</taxon>
        <taxon>Agrobacterium</taxon>
        <taxon>Agrobacterium tumefaciens complex</taxon>
    </lineage>
</organism>
<dbReference type="SUPFAM" id="SSF51306">
    <property type="entry name" value="LexA/Signal peptidase"/>
    <property type="match status" value="1"/>
</dbReference>
<evidence type="ECO:0000256" key="1">
    <source>
        <dbReference type="ARBA" id="ARBA00004418"/>
    </source>
</evidence>
<dbReference type="InterPro" id="IPR036286">
    <property type="entry name" value="LexA/Signal_pep-like_sf"/>
</dbReference>
<keyword evidence="3" id="KW-0732">Signal</keyword>
<protein>
    <submittedName>
        <fullName evidence="7">Conjugative transfer signal peptidase TraF</fullName>
    </submittedName>
</protein>
<evidence type="ECO:0000256" key="2">
    <source>
        <dbReference type="ARBA" id="ARBA00005849"/>
    </source>
</evidence>
<dbReference type="GO" id="GO:0004252">
    <property type="term" value="F:serine-type endopeptidase activity"/>
    <property type="evidence" value="ECO:0007669"/>
    <property type="project" value="InterPro"/>
</dbReference>
<evidence type="ECO:0000256" key="4">
    <source>
        <dbReference type="ARBA" id="ARBA00022764"/>
    </source>
</evidence>
<comment type="caution">
    <text evidence="7">The sequence shown here is derived from an EMBL/GenBank/DDBJ whole genome shotgun (WGS) entry which is preliminary data.</text>
</comment>
<name>A0AA44JBK6_AGRTU</name>
<dbReference type="AlphaFoldDB" id="A0AA44JBK6"/>
<dbReference type="NCBIfam" id="TIGR02771">
    <property type="entry name" value="TraF_Ti"/>
    <property type="match status" value="1"/>
</dbReference>
<dbReference type="GO" id="GO:0006465">
    <property type="term" value="P:signal peptide processing"/>
    <property type="evidence" value="ECO:0007669"/>
    <property type="project" value="InterPro"/>
</dbReference>
<gene>
    <name evidence="7" type="primary">traF</name>
    <name evidence="7" type="ORF">G6M46_28615</name>
</gene>
<evidence type="ECO:0000256" key="3">
    <source>
        <dbReference type="ARBA" id="ARBA00022729"/>
    </source>
</evidence>
<dbReference type="Gene3D" id="2.10.109.10">
    <property type="entry name" value="Umud Fragment, subunit A"/>
    <property type="match status" value="1"/>
</dbReference>
<dbReference type="InterPro" id="IPR014139">
    <property type="entry name" value="Peptidase_S26C_TraF"/>
</dbReference>
<keyword evidence="5" id="KW-0184">Conjugation</keyword>